<feature type="compositionally biased region" description="Pro residues" evidence="1">
    <location>
        <begin position="1307"/>
        <end position="1337"/>
    </location>
</feature>
<feature type="region of interest" description="Disordered" evidence="1">
    <location>
        <begin position="550"/>
        <end position="589"/>
    </location>
</feature>
<feature type="region of interest" description="Disordered" evidence="1">
    <location>
        <begin position="369"/>
        <end position="513"/>
    </location>
</feature>
<dbReference type="GO" id="GO:0007224">
    <property type="term" value="P:smoothened signaling pathway"/>
    <property type="evidence" value="ECO:0007669"/>
    <property type="project" value="InterPro"/>
</dbReference>
<gene>
    <name evidence="2" type="ORF">MATL_G00165320</name>
</gene>
<comment type="caution">
    <text evidence="2">The sequence shown here is derived from an EMBL/GenBank/DDBJ whole genome shotgun (WGS) entry which is preliminary data.</text>
</comment>
<feature type="region of interest" description="Disordered" evidence="1">
    <location>
        <begin position="1152"/>
        <end position="1276"/>
    </location>
</feature>
<dbReference type="OrthoDB" id="10057439at2759"/>
<reference evidence="2" key="1">
    <citation type="submission" date="2021-01" db="EMBL/GenBank/DDBJ databases">
        <authorList>
            <person name="Zahm M."/>
            <person name="Roques C."/>
            <person name="Cabau C."/>
            <person name="Klopp C."/>
            <person name="Donnadieu C."/>
            <person name="Jouanno E."/>
            <person name="Lampietro C."/>
            <person name="Louis A."/>
            <person name="Herpin A."/>
            <person name="Echchiki A."/>
            <person name="Berthelot C."/>
            <person name="Parey E."/>
            <person name="Roest-Crollius H."/>
            <person name="Braasch I."/>
            <person name="Postlethwait J."/>
            <person name="Bobe J."/>
            <person name="Montfort J."/>
            <person name="Bouchez O."/>
            <person name="Begum T."/>
            <person name="Mejri S."/>
            <person name="Adams A."/>
            <person name="Chen W.-J."/>
            <person name="Guiguen Y."/>
        </authorList>
    </citation>
    <scope>NUCLEOTIDE SEQUENCE</scope>
    <source>
        <strain evidence="2">YG-15Mar2019-1</strain>
        <tissue evidence="2">Brain</tissue>
    </source>
</reference>
<dbReference type="Pfam" id="PF15324">
    <property type="entry name" value="TALPID3"/>
    <property type="match status" value="1"/>
</dbReference>
<dbReference type="PANTHER" id="PTHR15721:SF2">
    <property type="entry name" value="PROTEIN TALPID3"/>
    <property type="match status" value="1"/>
</dbReference>
<evidence type="ECO:0000313" key="3">
    <source>
        <dbReference type="Proteomes" id="UP001046870"/>
    </source>
</evidence>
<organism evidence="2 3">
    <name type="scientific">Megalops atlanticus</name>
    <name type="common">Tarpon</name>
    <name type="synonym">Clupea gigantea</name>
    <dbReference type="NCBI Taxonomy" id="7932"/>
    <lineage>
        <taxon>Eukaryota</taxon>
        <taxon>Metazoa</taxon>
        <taxon>Chordata</taxon>
        <taxon>Craniata</taxon>
        <taxon>Vertebrata</taxon>
        <taxon>Euteleostomi</taxon>
        <taxon>Actinopterygii</taxon>
        <taxon>Neopterygii</taxon>
        <taxon>Teleostei</taxon>
        <taxon>Elopiformes</taxon>
        <taxon>Megalopidae</taxon>
        <taxon>Megalops</taxon>
    </lineage>
</organism>
<dbReference type="EMBL" id="JAFDVH010000013">
    <property type="protein sequence ID" value="KAG7466491.1"/>
    <property type="molecule type" value="Genomic_DNA"/>
</dbReference>
<proteinExistence type="predicted"/>
<feature type="compositionally biased region" description="Low complexity" evidence="1">
    <location>
        <begin position="460"/>
        <end position="474"/>
    </location>
</feature>
<keyword evidence="3" id="KW-1185">Reference proteome</keyword>
<feature type="compositionally biased region" description="Low complexity" evidence="1">
    <location>
        <begin position="1338"/>
        <end position="1347"/>
    </location>
</feature>
<feature type="region of interest" description="Disordered" evidence="1">
    <location>
        <begin position="717"/>
        <end position="737"/>
    </location>
</feature>
<dbReference type="Proteomes" id="UP001046870">
    <property type="component" value="Chromosome 13"/>
</dbReference>
<accession>A0A9D3T9H8</accession>
<feature type="region of interest" description="Disordered" evidence="1">
    <location>
        <begin position="99"/>
        <end position="172"/>
    </location>
</feature>
<dbReference type="GO" id="GO:0005814">
    <property type="term" value="C:centriole"/>
    <property type="evidence" value="ECO:0007669"/>
    <property type="project" value="TreeGrafter"/>
</dbReference>
<feature type="compositionally biased region" description="Basic and acidic residues" evidence="1">
    <location>
        <begin position="113"/>
        <end position="127"/>
    </location>
</feature>
<sequence length="1641" mass="176785">MDMASVFLRPNELDASPTREKLDESTSSSDAADVLIRSTSIGYPNQSPAEKRNVTASVIRPSCKGRAKICVKRLHDFAPLSAMGTAAATNVYIPPMLPANKPPASPSSARRAASREKTKVQSGDPKESNAGPGEDQGLQARHSADKASASNTDKKKPLFHNSPPEGSRNKGQDLLISQYAGGRKEAMRAILNQRSHSAPQRREVKVQLLNQAPIPPEVVQDPTPHVRDQGANTAAAVVTAAALAATAPLLKVQSDLDARLSRVLEELQGRPLQPDWVQEERSSVSAERVGRLEEQLHTVTQQRLQHLERIQEQQLELQNCLLGSALDAVTARAPGATGYAPMLPCLSQVPDLHGHSDGHLRTQVPCTSDAAAARQNQQAHRKSPLETPAPRRFIPMPMSQEARSKGTKKPLPPEPQGTSRLKQGNGRLLEEIFNNPKSPGSRRQPTGGQKVAIATATCKPEQSSVSQQQPEVPSFASSSTRAPKPRSVMEDLNAQEGSACPQQDASMRPSPAVTKATDMLQDLGRLKVEMQALLQEGRRWPAHLETQSKAAPALSGHAQPCDAFPVKGREPAKTSSSSPVVSTPPPPPCISMSEECGTCVQLRPLPLPAMPQPTSLQKSQAPSSLFEDAGNVLRQVRRHKRVLEENLEAILRAKDGETLHSQLEALSCNRDVMKQLRIKKTVDAWISTLTKEIQAEMAREDFLAQKGRDKEAIIALRKGGENKAEGRHKEAKGTTQSRPRVVERMPFQRVAQGHTENVGELHKEPSPFLKSRGPCQTRVFGEQKTDKEDEEYLMKVYGKELYDGHRRTLKKGPYLRFSSLASKSKAQRPRVVESVKGVKVKSAKTQTCLLPERAQRVAAEPQYIFSPTRGGQYNPETPQSPLEGVLFPMAIPLGQPRVDGRAPQPSRVIISHQPVTVTTSIPPAQPKVAPAAPKPNMAVVELQSQKKAPLQLQVQILPGVDNDSVSNASLVPSPPLPQNIQTVEQSQEEEENVLPGTDYLAVTNITQELEEEELPDRTIELNGSAKPPATLYHGPAFPPQPAALLPGPEPILTSIQQREALENRLVDWVERQLMARVITEMYPPRAQVECPSQSEPEDSCISTSDLVEAAKGKDLQMFVDTGVAVDSDLIRRYVNDALEETVAFMLGQREGQRGPITISPAPLQETKVPTPVPTPWPSPRGSPLPLARASPPPGTPEPSEQGSDLESPRPAVPAKLQDTGPPEPEQSPVATPPVTPIPSPPWVVTPIAPPTNQSTESTKHHSNPWGDAELPLGEEDPHCESTELAQYYRPVVMSVAKEEEPVSLISPAPPVPPEPTGPPLCSPAPPPLHETPPPPPSSSTEDSSSCLSITETDAAGRHVSEGELLLSSSAMAAAIVLAEEGLSALALNTSLSSSLHGVLDIDYDPPSEGQMVRRPHVLPHRNPILSLLAKMDEGLMAMQTVPCHSGASWDEDHSSGEVSEGQRPGLTATGECLLTGHSILLDPTAISHPGRATLHEQGHLSFPGVTVGGFQGSPQPLSILDLEVWPPTFPHTQPITTCPSEPEPEPMPTDQDSEGQAPAHGFAPILVRQYQEGPGDTEKPGSHFNGGHLSITTNGFFQDEDPGVPSTSTFAGPGGPRTMLVTLPSASVSAAGTDSSESDVF</sequence>
<name>A0A9D3T9H8_MEGAT</name>
<feature type="compositionally biased region" description="Polar residues" evidence="1">
    <location>
        <begin position="435"/>
        <end position="447"/>
    </location>
</feature>
<dbReference type="InterPro" id="IPR029246">
    <property type="entry name" value="TALPID3"/>
</dbReference>
<feature type="region of interest" description="Disordered" evidence="1">
    <location>
        <begin position="1"/>
        <end position="31"/>
    </location>
</feature>
<evidence type="ECO:0000256" key="1">
    <source>
        <dbReference type="SAM" id="MobiDB-lite"/>
    </source>
</evidence>
<dbReference type="PANTHER" id="PTHR15721">
    <property type="entry name" value="KIAA0586 PROTEIN"/>
    <property type="match status" value="1"/>
</dbReference>
<feature type="compositionally biased region" description="Pro residues" evidence="1">
    <location>
        <begin position="1221"/>
        <end position="1249"/>
    </location>
</feature>
<evidence type="ECO:0000313" key="2">
    <source>
        <dbReference type="EMBL" id="KAG7466491.1"/>
    </source>
</evidence>
<dbReference type="GO" id="GO:0036064">
    <property type="term" value="C:ciliary basal body"/>
    <property type="evidence" value="ECO:0007669"/>
    <property type="project" value="TreeGrafter"/>
</dbReference>
<protein>
    <recommendedName>
        <fullName evidence="4">Protein TALPID3</fullName>
    </recommendedName>
</protein>
<feature type="compositionally biased region" description="Basic and acidic residues" evidence="1">
    <location>
        <begin position="717"/>
        <end position="732"/>
    </location>
</feature>
<feature type="region of interest" description="Disordered" evidence="1">
    <location>
        <begin position="1304"/>
        <end position="1347"/>
    </location>
</feature>
<feature type="region of interest" description="Disordered" evidence="1">
    <location>
        <begin position="1572"/>
        <end position="1617"/>
    </location>
</feature>
<evidence type="ECO:0008006" key="4">
    <source>
        <dbReference type="Google" id="ProtNLM"/>
    </source>
</evidence>
<feature type="compositionally biased region" description="Pro residues" evidence="1">
    <location>
        <begin position="1170"/>
        <end position="1182"/>
    </location>
</feature>